<proteinExistence type="predicted"/>
<evidence type="ECO:0000313" key="2">
    <source>
        <dbReference type="Proteomes" id="UP000243535"/>
    </source>
</evidence>
<evidence type="ECO:0000313" key="1">
    <source>
        <dbReference type="EMBL" id="CUA86101.1"/>
    </source>
</evidence>
<dbReference type="STRING" id="375574.GCA_001418035_02352"/>
<gene>
    <name evidence="1" type="ORF">Ga0061063_2576</name>
</gene>
<dbReference type="EMBL" id="CYHA01000007">
    <property type="protein sequence ID" value="CUA86101.1"/>
    <property type="molecule type" value="Genomic_DNA"/>
</dbReference>
<name>A0A0K6H5E3_9NEIS</name>
<dbReference type="OrthoDB" id="282517at2"/>
<dbReference type="Proteomes" id="UP000243535">
    <property type="component" value="Unassembled WGS sequence"/>
</dbReference>
<sequence>MDPQAFVRQLETLALPASDFDHAAHLMAAWAYRRRYPAREAAARCAHALSRFAMAQGEAQKYHHTLTMALLAILYNRIDAEPGLAEDWPAFLSANPDVMADARAVVRRHYSESRLEADDARRGFVEPDLMPLPTGCLLH</sequence>
<dbReference type="AlphaFoldDB" id="A0A0K6H5E3"/>
<protein>
    <submittedName>
        <fullName evidence="1">Uncharacterized protein</fullName>
    </submittedName>
</protein>
<dbReference type="RefSeq" id="WP_054285346.1">
    <property type="nucleotide sequence ID" value="NZ_CYHA01000007.1"/>
</dbReference>
<accession>A0A0K6H5E3</accession>
<organism evidence="1 2">
    <name type="scientific">Gulbenkiania indica</name>
    <dbReference type="NCBI Taxonomy" id="375574"/>
    <lineage>
        <taxon>Bacteria</taxon>
        <taxon>Pseudomonadati</taxon>
        <taxon>Pseudomonadota</taxon>
        <taxon>Betaproteobacteria</taxon>
        <taxon>Neisseriales</taxon>
        <taxon>Chromobacteriaceae</taxon>
        <taxon>Gulbenkiania</taxon>
    </lineage>
</organism>
<keyword evidence="2" id="KW-1185">Reference proteome</keyword>
<reference evidence="2" key="1">
    <citation type="submission" date="2015-08" db="EMBL/GenBank/DDBJ databases">
        <authorList>
            <person name="Varghese N."/>
        </authorList>
    </citation>
    <scope>NUCLEOTIDE SEQUENCE [LARGE SCALE GENOMIC DNA]</scope>
    <source>
        <strain evidence="2">DSM 17901</strain>
    </source>
</reference>